<evidence type="ECO:0008006" key="3">
    <source>
        <dbReference type="Google" id="ProtNLM"/>
    </source>
</evidence>
<evidence type="ECO:0000313" key="2">
    <source>
        <dbReference type="Proteomes" id="UP001458880"/>
    </source>
</evidence>
<protein>
    <recommendedName>
        <fullName evidence="3">Juvenile hormone acid methyltransferase</fullName>
    </recommendedName>
</protein>
<dbReference type="EMBL" id="JASPKY010000237">
    <property type="protein sequence ID" value="KAK9717689.1"/>
    <property type="molecule type" value="Genomic_DNA"/>
</dbReference>
<dbReference type="PANTHER" id="PTHR43861">
    <property type="entry name" value="TRANS-ACONITATE 2-METHYLTRANSFERASE-RELATED"/>
    <property type="match status" value="1"/>
</dbReference>
<dbReference type="Pfam" id="PF13489">
    <property type="entry name" value="Methyltransf_23"/>
    <property type="match status" value="1"/>
</dbReference>
<name>A0AAW1KGW1_POPJA</name>
<accession>A0AAW1KGW1</accession>
<dbReference type="PANTHER" id="PTHR43861:SF1">
    <property type="entry name" value="TRANS-ACONITATE 2-METHYLTRANSFERASE"/>
    <property type="match status" value="1"/>
</dbReference>
<dbReference type="InterPro" id="IPR029063">
    <property type="entry name" value="SAM-dependent_MTases_sf"/>
</dbReference>
<comment type="caution">
    <text evidence="1">The sequence shown here is derived from an EMBL/GenBank/DDBJ whole genome shotgun (WGS) entry which is preliminary data.</text>
</comment>
<dbReference type="SUPFAM" id="SSF53335">
    <property type="entry name" value="S-adenosyl-L-methionine-dependent methyltransferases"/>
    <property type="match status" value="1"/>
</dbReference>
<evidence type="ECO:0000313" key="1">
    <source>
        <dbReference type="EMBL" id="KAK9717689.1"/>
    </source>
</evidence>
<gene>
    <name evidence="1" type="ORF">QE152_g23628</name>
</gene>
<organism evidence="1 2">
    <name type="scientific">Popillia japonica</name>
    <name type="common">Japanese beetle</name>
    <dbReference type="NCBI Taxonomy" id="7064"/>
    <lineage>
        <taxon>Eukaryota</taxon>
        <taxon>Metazoa</taxon>
        <taxon>Ecdysozoa</taxon>
        <taxon>Arthropoda</taxon>
        <taxon>Hexapoda</taxon>
        <taxon>Insecta</taxon>
        <taxon>Pterygota</taxon>
        <taxon>Neoptera</taxon>
        <taxon>Endopterygota</taxon>
        <taxon>Coleoptera</taxon>
        <taxon>Polyphaga</taxon>
        <taxon>Scarabaeiformia</taxon>
        <taxon>Scarabaeidae</taxon>
        <taxon>Rutelinae</taxon>
        <taxon>Popillia</taxon>
    </lineage>
</organism>
<dbReference type="Gene3D" id="3.40.50.150">
    <property type="entry name" value="Vaccinia Virus protein VP39"/>
    <property type="match status" value="1"/>
</dbReference>
<reference evidence="1 2" key="1">
    <citation type="journal article" date="2024" name="BMC Genomics">
        <title>De novo assembly and annotation of Popillia japonica's genome with initial clues to its potential as an invasive pest.</title>
        <authorList>
            <person name="Cucini C."/>
            <person name="Boschi S."/>
            <person name="Funari R."/>
            <person name="Cardaioli E."/>
            <person name="Iannotti N."/>
            <person name="Marturano G."/>
            <person name="Paoli F."/>
            <person name="Bruttini M."/>
            <person name="Carapelli A."/>
            <person name="Frati F."/>
            <person name="Nardi F."/>
        </authorList>
    </citation>
    <scope>NUCLEOTIDE SEQUENCE [LARGE SCALE GENOMIC DNA]</scope>
    <source>
        <strain evidence="1">DMR45628</strain>
    </source>
</reference>
<sequence length="268" mass="31582">MNYAALWFKNSISRRNAKDQFEKFGHLLKWTRSKENILDAGCGEGSVTREILYPLVKNHVHKIVAVDKCDGMISFAKEHNQVEEIDYQIMDLMDEAQVSKAANRFGHIFSIHLSHWIPDTRTLLNGFHKMLKPNGQIFVTGFLDLYMNHVFKKQFKEGKWTKYIPAEPIFANYTENPLEYFENLLADLGYKLDGYDHEEKLFHIEHFTDFVSTVLSMYKYLERLPAVLQEEFYQEHLRISKEISTYSGEPDKYLLYYKPFTLLATKIK</sequence>
<dbReference type="CDD" id="cd02440">
    <property type="entry name" value="AdoMet_MTases"/>
    <property type="match status" value="1"/>
</dbReference>
<proteinExistence type="predicted"/>
<dbReference type="Proteomes" id="UP001458880">
    <property type="component" value="Unassembled WGS sequence"/>
</dbReference>
<keyword evidence="2" id="KW-1185">Reference proteome</keyword>
<dbReference type="AlphaFoldDB" id="A0AAW1KGW1"/>